<keyword evidence="2" id="KW-0472">Membrane</keyword>
<proteinExistence type="predicted"/>
<dbReference type="Proteomes" id="UP000518266">
    <property type="component" value="Unassembled WGS sequence"/>
</dbReference>
<dbReference type="AlphaFoldDB" id="A0A7J5ZA65"/>
<feature type="region of interest" description="Disordered" evidence="1">
    <location>
        <begin position="67"/>
        <end position="118"/>
    </location>
</feature>
<feature type="region of interest" description="Disordered" evidence="1">
    <location>
        <begin position="167"/>
        <end position="272"/>
    </location>
</feature>
<evidence type="ECO:0000256" key="2">
    <source>
        <dbReference type="SAM" id="Phobius"/>
    </source>
</evidence>
<keyword evidence="2" id="KW-0812">Transmembrane</keyword>
<evidence type="ECO:0000313" key="4">
    <source>
        <dbReference type="Proteomes" id="UP000518266"/>
    </source>
</evidence>
<feature type="compositionally biased region" description="Polar residues" evidence="1">
    <location>
        <begin position="195"/>
        <end position="242"/>
    </location>
</feature>
<dbReference type="OrthoDB" id="8964578at2759"/>
<name>A0A7J5ZA65_DISMA</name>
<protein>
    <submittedName>
        <fullName evidence="3">Uncharacterized protein</fullName>
    </submittedName>
</protein>
<comment type="caution">
    <text evidence="3">The sequence shown here is derived from an EMBL/GenBank/DDBJ whole genome shotgun (WGS) entry which is preliminary data.</text>
</comment>
<keyword evidence="2" id="KW-1133">Transmembrane helix</keyword>
<evidence type="ECO:0000256" key="1">
    <source>
        <dbReference type="SAM" id="MobiDB-lite"/>
    </source>
</evidence>
<reference evidence="3 4" key="1">
    <citation type="submission" date="2020-03" db="EMBL/GenBank/DDBJ databases">
        <title>Dissostichus mawsoni Genome sequencing and assembly.</title>
        <authorList>
            <person name="Park H."/>
        </authorList>
    </citation>
    <scope>NUCLEOTIDE SEQUENCE [LARGE SCALE GENOMIC DNA]</scope>
    <source>
        <strain evidence="3">DM0001</strain>
        <tissue evidence="3">Muscle</tissue>
    </source>
</reference>
<accession>A0A7J5ZA65</accession>
<dbReference type="EMBL" id="JAAKFY010000004">
    <property type="protein sequence ID" value="KAF3858665.1"/>
    <property type="molecule type" value="Genomic_DNA"/>
</dbReference>
<evidence type="ECO:0000313" key="3">
    <source>
        <dbReference type="EMBL" id="KAF3858665.1"/>
    </source>
</evidence>
<gene>
    <name evidence="3" type="ORF">F7725_011866</name>
</gene>
<feature type="compositionally biased region" description="Low complexity" evidence="1">
    <location>
        <begin position="85"/>
        <end position="94"/>
    </location>
</feature>
<organism evidence="3 4">
    <name type="scientific">Dissostichus mawsoni</name>
    <name type="common">Antarctic cod</name>
    <dbReference type="NCBI Taxonomy" id="36200"/>
    <lineage>
        <taxon>Eukaryota</taxon>
        <taxon>Metazoa</taxon>
        <taxon>Chordata</taxon>
        <taxon>Craniata</taxon>
        <taxon>Vertebrata</taxon>
        <taxon>Euteleostomi</taxon>
        <taxon>Actinopterygii</taxon>
        <taxon>Neopterygii</taxon>
        <taxon>Teleostei</taxon>
        <taxon>Neoteleostei</taxon>
        <taxon>Acanthomorphata</taxon>
        <taxon>Eupercaria</taxon>
        <taxon>Perciformes</taxon>
        <taxon>Notothenioidei</taxon>
        <taxon>Nototheniidae</taxon>
        <taxon>Dissostichus</taxon>
    </lineage>
</organism>
<feature type="compositionally biased region" description="Polar residues" evidence="1">
    <location>
        <begin position="174"/>
        <end position="187"/>
    </location>
</feature>
<keyword evidence="4" id="KW-1185">Reference proteome</keyword>
<feature type="transmembrane region" description="Helical" evidence="2">
    <location>
        <begin position="277"/>
        <end position="298"/>
    </location>
</feature>
<sequence length="331" mass="35156">MPGLCRGLSLGQPLLGHILTLHVRVEVQLVESLEEERGPRQRKAARKMILEMNLVFCMLVVLTGPSQTRGQSGALPPVLTPAAPPSHAGSSASPDLTEHPGNEPSQWTYNPAGGDGTPTQTTTMTKTEVAVHSETVTNSFGLYQTQSSTATSLHTNVPASLSAATESLSSAPTVQSSASTPHISTTEGRAALTTDPFNTFSSPAAHTVQDTSSTAHASTLQPQSESLTSAPTQPTTKAQPLTSAPGRGPAGPTHREVPPQLNVGDEEARSSSPLDPLLAGLLSLFIVTTAIVFIVLFLKFRQRTTHPEFHRLQDLPMDDLMEDTPLSRYSY</sequence>